<dbReference type="CDD" id="cd00637">
    <property type="entry name" value="7tm_classA_rhodopsin-like"/>
    <property type="match status" value="1"/>
</dbReference>
<dbReference type="PANTHER" id="PTHR23017">
    <property type="entry name" value="SERPENTINE RECEPTOR, CLASS X"/>
    <property type="match status" value="1"/>
</dbReference>
<feature type="transmembrane region" description="Helical" evidence="5">
    <location>
        <begin position="12"/>
        <end position="31"/>
    </location>
</feature>
<dbReference type="Proteomes" id="UP000095287">
    <property type="component" value="Unplaced"/>
</dbReference>
<keyword evidence="3 5" id="KW-1133">Transmembrane helix</keyword>
<comment type="subcellular location">
    <subcellularLocation>
        <location evidence="1">Membrane</location>
    </subcellularLocation>
</comment>
<reference evidence="8" key="1">
    <citation type="submission" date="2016-11" db="UniProtKB">
        <authorList>
            <consortium name="WormBaseParasite"/>
        </authorList>
    </citation>
    <scope>IDENTIFICATION</scope>
</reference>
<dbReference type="WBParaSite" id="L893_g1712.t2">
    <property type="protein sequence ID" value="L893_g1712.t2"/>
    <property type="gene ID" value="L893_g1712"/>
</dbReference>
<dbReference type="GO" id="GO:0016020">
    <property type="term" value="C:membrane"/>
    <property type="evidence" value="ECO:0007669"/>
    <property type="project" value="UniProtKB-SubCell"/>
</dbReference>
<dbReference type="SUPFAM" id="SSF81321">
    <property type="entry name" value="Family A G protein-coupled receptor-like"/>
    <property type="match status" value="1"/>
</dbReference>
<organism evidence="7 8">
    <name type="scientific">Steinernema glaseri</name>
    <dbReference type="NCBI Taxonomy" id="37863"/>
    <lineage>
        <taxon>Eukaryota</taxon>
        <taxon>Metazoa</taxon>
        <taxon>Ecdysozoa</taxon>
        <taxon>Nematoda</taxon>
        <taxon>Chromadorea</taxon>
        <taxon>Rhabditida</taxon>
        <taxon>Tylenchina</taxon>
        <taxon>Panagrolaimomorpha</taxon>
        <taxon>Strongyloidoidea</taxon>
        <taxon>Steinernematidae</taxon>
        <taxon>Steinernema</taxon>
    </lineage>
</organism>
<evidence type="ECO:0000256" key="1">
    <source>
        <dbReference type="ARBA" id="ARBA00004370"/>
    </source>
</evidence>
<name>A0A1I7YJR4_9BILA</name>
<feature type="transmembrane region" description="Helical" evidence="5">
    <location>
        <begin position="126"/>
        <end position="146"/>
    </location>
</feature>
<dbReference type="GO" id="GO:0004930">
    <property type="term" value="F:G protein-coupled receptor activity"/>
    <property type="evidence" value="ECO:0007669"/>
    <property type="project" value="InterPro"/>
</dbReference>
<evidence type="ECO:0000256" key="2">
    <source>
        <dbReference type="ARBA" id="ARBA00022692"/>
    </source>
</evidence>
<dbReference type="PANTHER" id="PTHR23017:SF3">
    <property type="entry name" value="G-PROTEIN COUPLED RECEPTORS FAMILY 1 PROFILE DOMAIN-CONTAINING PROTEIN"/>
    <property type="match status" value="1"/>
</dbReference>
<feature type="domain" description="G-protein coupled receptors family 1 profile" evidence="6">
    <location>
        <begin position="26"/>
        <end position="233"/>
    </location>
</feature>
<evidence type="ECO:0000256" key="3">
    <source>
        <dbReference type="ARBA" id="ARBA00022989"/>
    </source>
</evidence>
<feature type="transmembrane region" description="Helical" evidence="5">
    <location>
        <begin position="176"/>
        <end position="197"/>
    </location>
</feature>
<dbReference type="InterPro" id="IPR019430">
    <property type="entry name" value="7TM_GPCR_serpentine_rcpt_Srx"/>
</dbReference>
<accession>A0A1I7YJR4</accession>
<sequence>MGMFLRSHPKTAGSLLAVAGIHGLVVNLFILHRVIYGRVFGKSFGRIWISRGIAYIGITSLFAFYIPAVAFIDITLIDRGWTRVVPHIMMFYAILAIYSNFLIAINRCVMISIPLKYKFLFCDLKTIIMIGCTWLISIGCVIPNLMDPCHHTPLHSNSSFFSIAPNCHYLINFFDLLVPTVPLASTIVVDLLAIFRLRKFVQLRRTMTSSRMVKLSRNRELRLCCMILVQAVISVYVYISLGFAAFIDNDFLEFLASTFTWGAVQAVDGIVVILFNTEMHTLRKNFPHPPRRISQDSFFSRW</sequence>
<proteinExistence type="predicted"/>
<protein>
    <submittedName>
        <fullName evidence="8">7TM_GPCR_Srx domain-containing protein</fullName>
    </submittedName>
</protein>
<keyword evidence="2 5" id="KW-0812">Transmembrane</keyword>
<dbReference type="Pfam" id="PF10328">
    <property type="entry name" value="7TM_GPCR_Srx"/>
    <property type="match status" value="1"/>
</dbReference>
<dbReference type="Gene3D" id="1.20.1070.10">
    <property type="entry name" value="Rhodopsin 7-helix transmembrane proteins"/>
    <property type="match status" value="1"/>
</dbReference>
<keyword evidence="7" id="KW-1185">Reference proteome</keyword>
<evidence type="ECO:0000256" key="4">
    <source>
        <dbReference type="ARBA" id="ARBA00023136"/>
    </source>
</evidence>
<feature type="transmembrane region" description="Helical" evidence="5">
    <location>
        <begin position="84"/>
        <end position="105"/>
    </location>
</feature>
<dbReference type="PROSITE" id="PS50262">
    <property type="entry name" value="G_PROTEIN_RECEP_F1_2"/>
    <property type="match status" value="1"/>
</dbReference>
<dbReference type="PROSITE" id="PS00237">
    <property type="entry name" value="G_PROTEIN_RECEP_F1_1"/>
    <property type="match status" value="1"/>
</dbReference>
<dbReference type="InterPro" id="IPR017452">
    <property type="entry name" value="GPCR_Rhodpsn_7TM"/>
</dbReference>
<keyword evidence="4 5" id="KW-0472">Membrane</keyword>
<evidence type="ECO:0000313" key="7">
    <source>
        <dbReference type="Proteomes" id="UP000095287"/>
    </source>
</evidence>
<dbReference type="InterPro" id="IPR000276">
    <property type="entry name" value="GPCR_Rhodpsn"/>
</dbReference>
<evidence type="ECO:0000256" key="5">
    <source>
        <dbReference type="SAM" id="Phobius"/>
    </source>
</evidence>
<feature type="transmembrane region" description="Helical" evidence="5">
    <location>
        <begin position="52"/>
        <end position="72"/>
    </location>
</feature>
<feature type="transmembrane region" description="Helical" evidence="5">
    <location>
        <begin position="259"/>
        <end position="277"/>
    </location>
</feature>
<evidence type="ECO:0000313" key="8">
    <source>
        <dbReference type="WBParaSite" id="L893_g1712.t2"/>
    </source>
</evidence>
<dbReference type="AlphaFoldDB" id="A0A1I7YJR4"/>
<evidence type="ECO:0000259" key="6">
    <source>
        <dbReference type="PROSITE" id="PS50262"/>
    </source>
</evidence>
<feature type="transmembrane region" description="Helical" evidence="5">
    <location>
        <begin position="221"/>
        <end position="247"/>
    </location>
</feature>